<dbReference type="NCBIfam" id="TIGR01643">
    <property type="entry name" value="YD_repeat_2x"/>
    <property type="match status" value="2"/>
</dbReference>
<reference evidence="1" key="1">
    <citation type="submission" date="2013-08" db="EMBL/GenBank/DDBJ databases">
        <authorList>
            <person name="Mendez C."/>
            <person name="Richter M."/>
            <person name="Ferrer M."/>
            <person name="Sanchez J."/>
        </authorList>
    </citation>
    <scope>NUCLEOTIDE SEQUENCE</scope>
</reference>
<dbReference type="InterPro" id="IPR031325">
    <property type="entry name" value="RHS_repeat"/>
</dbReference>
<dbReference type="EMBL" id="AUZX01002616">
    <property type="protein sequence ID" value="EQD75956.1"/>
    <property type="molecule type" value="Genomic_DNA"/>
</dbReference>
<organism evidence="1">
    <name type="scientific">mine drainage metagenome</name>
    <dbReference type="NCBI Taxonomy" id="410659"/>
    <lineage>
        <taxon>unclassified sequences</taxon>
        <taxon>metagenomes</taxon>
        <taxon>ecological metagenomes</taxon>
    </lineage>
</organism>
<protein>
    <submittedName>
        <fullName evidence="1">Rhs family protein</fullName>
    </submittedName>
</protein>
<dbReference type="Gene3D" id="2.180.10.10">
    <property type="entry name" value="RHS repeat-associated core"/>
    <property type="match status" value="1"/>
</dbReference>
<accession>T1BSQ6</accession>
<evidence type="ECO:0000313" key="1">
    <source>
        <dbReference type="EMBL" id="EQD75956.1"/>
    </source>
</evidence>
<comment type="caution">
    <text evidence="1">The sequence shown here is derived from an EMBL/GenBank/DDBJ whole genome shotgun (WGS) entry which is preliminary data.</text>
</comment>
<gene>
    <name evidence="1" type="ORF">B1A_03556</name>
</gene>
<reference evidence="1" key="2">
    <citation type="journal article" date="2014" name="ISME J.">
        <title>Microbial stratification in low pH oxic and suboxic macroscopic growths along an acid mine drainage.</title>
        <authorList>
            <person name="Mendez-Garcia C."/>
            <person name="Mesa V."/>
            <person name="Sprenger R.R."/>
            <person name="Richter M."/>
            <person name="Diez M.S."/>
            <person name="Solano J."/>
            <person name="Bargiela R."/>
            <person name="Golyshina O.V."/>
            <person name="Manteca A."/>
            <person name="Ramos J.L."/>
            <person name="Gallego J.R."/>
            <person name="Llorente I."/>
            <person name="Martins Dos Santos V.A."/>
            <person name="Jensen O.N."/>
            <person name="Pelaez A.I."/>
            <person name="Sanchez J."/>
            <person name="Ferrer M."/>
        </authorList>
    </citation>
    <scope>NUCLEOTIDE SEQUENCE</scope>
</reference>
<dbReference type="AlphaFoldDB" id="T1BSQ6"/>
<dbReference type="InterPro" id="IPR006530">
    <property type="entry name" value="YD"/>
</dbReference>
<name>T1BSQ6_9ZZZZ</name>
<dbReference type="Pfam" id="PF05593">
    <property type="entry name" value="RHS_repeat"/>
    <property type="match status" value="2"/>
</dbReference>
<sequence>SAVGGYAYDAAGRRITMTAGSQATVSYTYDAANRLTNITQGSEEVGVSYDAANRRIELTLPNGVTTTYGYDAASDLTGLNYADANGSVLGNIAYTYNTAGQRSGESGSLASNVLPPAITTPASMTA</sequence>
<proteinExistence type="predicted"/>
<feature type="non-terminal residue" evidence="1">
    <location>
        <position position="1"/>
    </location>
</feature>